<evidence type="ECO:0000313" key="5">
    <source>
        <dbReference type="EMBL" id="VVC76560.1"/>
    </source>
</evidence>
<proteinExistence type="inferred from homology"/>
<dbReference type="RefSeq" id="WP_148339872.1">
    <property type="nucleotide sequence ID" value="NZ_LR699119.1"/>
</dbReference>
<keyword evidence="2" id="KW-0813">Transport</keyword>
<gene>
    <name evidence="5" type="ORF">AQUSIP_18760</name>
</gene>
<dbReference type="InterPro" id="IPR011250">
    <property type="entry name" value="OMP/PagP_B-barrel"/>
</dbReference>
<dbReference type="InterPro" id="IPR000498">
    <property type="entry name" value="OmpA-like_TM_dom"/>
</dbReference>
<keyword evidence="2" id="KW-0812">Transmembrane</keyword>
<dbReference type="Gene3D" id="2.40.160.20">
    <property type="match status" value="1"/>
</dbReference>
<accession>A0A5E4PHQ4</accession>
<dbReference type="SUPFAM" id="SSF56925">
    <property type="entry name" value="OMPA-like"/>
    <property type="match status" value="1"/>
</dbReference>
<evidence type="ECO:0000256" key="2">
    <source>
        <dbReference type="ARBA" id="ARBA00023114"/>
    </source>
</evidence>
<feature type="signal peptide" evidence="3">
    <location>
        <begin position="1"/>
        <end position="26"/>
    </location>
</feature>
<evidence type="ECO:0000256" key="1">
    <source>
        <dbReference type="ARBA" id="ARBA00005710"/>
    </source>
</evidence>
<dbReference type="Pfam" id="PF01389">
    <property type="entry name" value="OmpA_membrane"/>
    <property type="match status" value="1"/>
</dbReference>
<sequence length="237" mass="25436">MADWKQMAAAAIMSGALLMSGTQSHAAQPGLYLGGQLGWGNVTESGVSRGDMGQMINEALGYGNFTVTNFKGTTDETGFAWRVFGGYQIGYHWAAEIGWTLFPRLPIDAYASGDDHTTGLPYQAGTSGTFKTSAFDLVGKYIYPLPCCFNLYGKLGLAYLTGRSNMSVNVSETGLVATADDSDITNRLYPTGGIGLGYDFRPDISMDLSYTRIQRVGNSHQLGSMDLVLLAMALHFG</sequence>
<reference evidence="5 6" key="1">
    <citation type="submission" date="2019-08" db="EMBL/GenBank/DDBJ databases">
        <authorList>
            <person name="Guy L."/>
        </authorList>
    </citation>
    <scope>NUCLEOTIDE SEQUENCE [LARGE SCALE GENOMIC DNA]</scope>
    <source>
        <strain evidence="5 6">SGT-108</strain>
    </source>
</reference>
<feature type="chain" id="PRO_5022954099" description="Outer membrane protein OmpA-like transmembrane domain-containing protein" evidence="3">
    <location>
        <begin position="27"/>
        <end position="237"/>
    </location>
</feature>
<keyword evidence="2" id="KW-0406">Ion transport</keyword>
<keyword evidence="3" id="KW-0732">Signal</keyword>
<dbReference type="GO" id="GO:0009279">
    <property type="term" value="C:cell outer membrane"/>
    <property type="evidence" value="ECO:0007669"/>
    <property type="project" value="InterPro"/>
</dbReference>
<evidence type="ECO:0000313" key="6">
    <source>
        <dbReference type="Proteomes" id="UP000324194"/>
    </source>
</evidence>
<evidence type="ECO:0000256" key="3">
    <source>
        <dbReference type="SAM" id="SignalP"/>
    </source>
</evidence>
<name>A0A5E4PHQ4_9COXI</name>
<dbReference type="GO" id="GO:0046930">
    <property type="term" value="C:pore complex"/>
    <property type="evidence" value="ECO:0007669"/>
    <property type="project" value="UniProtKB-KW"/>
</dbReference>
<dbReference type="GO" id="GO:0015288">
    <property type="term" value="F:porin activity"/>
    <property type="evidence" value="ECO:0007669"/>
    <property type="project" value="UniProtKB-KW"/>
</dbReference>
<dbReference type="KEGG" id="asip:AQUSIP_18760"/>
<dbReference type="Proteomes" id="UP000324194">
    <property type="component" value="Chromosome 1"/>
</dbReference>
<protein>
    <recommendedName>
        <fullName evidence="4">Outer membrane protein OmpA-like transmembrane domain-containing protein</fullName>
    </recommendedName>
</protein>
<dbReference type="AlphaFoldDB" id="A0A5E4PHQ4"/>
<dbReference type="OrthoDB" id="5659948at2"/>
<keyword evidence="2" id="KW-0626">Porin</keyword>
<feature type="domain" description="Outer membrane protein OmpA-like transmembrane" evidence="4">
    <location>
        <begin position="31"/>
        <end position="237"/>
    </location>
</feature>
<keyword evidence="6" id="KW-1185">Reference proteome</keyword>
<comment type="similarity">
    <text evidence="1">Belongs to the outer membrane OOP (TC 1.B.6) superfamily. OmpA family.</text>
</comment>
<dbReference type="EMBL" id="LR699119">
    <property type="protein sequence ID" value="VVC76560.1"/>
    <property type="molecule type" value="Genomic_DNA"/>
</dbReference>
<evidence type="ECO:0000259" key="4">
    <source>
        <dbReference type="Pfam" id="PF01389"/>
    </source>
</evidence>
<organism evidence="5 6">
    <name type="scientific">Aquicella siphonis</name>
    <dbReference type="NCBI Taxonomy" id="254247"/>
    <lineage>
        <taxon>Bacteria</taxon>
        <taxon>Pseudomonadati</taxon>
        <taxon>Pseudomonadota</taxon>
        <taxon>Gammaproteobacteria</taxon>
        <taxon>Legionellales</taxon>
        <taxon>Coxiellaceae</taxon>
        <taxon>Aquicella</taxon>
    </lineage>
</organism>